<evidence type="ECO:0000256" key="2">
    <source>
        <dbReference type="SAM" id="Phobius"/>
    </source>
</evidence>
<keyword evidence="4" id="KW-1185">Reference proteome</keyword>
<feature type="transmembrane region" description="Helical" evidence="2">
    <location>
        <begin position="25"/>
        <end position="43"/>
    </location>
</feature>
<dbReference type="EMBL" id="PQIB02000002">
    <property type="protein sequence ID" value="RLN32809.1"/>
    <property type="molecule type" value="Genomic_DNA"/>
</dbReference>
<gene>
    <name evidence="3" type="ORF">C2845_PM03G00900</name>
</gene>
<proteinExistence type="predicted"/>
<evidence type="ECO:0000313" key="4">
    <source>
        <dbReference type="Proteomes" id="UP000275267"/>
    </source>
</evidence>
<feature type="region of interest" description="Disordered" evidence="1">
    <location>
        <begin position="46"/>
        <end position="75"/>
    </location>
</feature>
<feature type="compositionally biased region" description="Polar residues" evidence="1">
    <location>
        <begin position="295"/>
        <end position="307"/>
    </location>
</feature>
<dbReference type="AlphaFoldDB" id="A0A3L6T3Y6"/>
<name>A0A3L6T3Y6_PANMI</name>
<keyword evidence="2" id="KW-0812">Transmembrane</keyword>
<accession>A0A3L6T3Y6</accession>
<keyword evidence="2" id="KW-0472">Membrane</keyword>
<feature type="region of interest" description="Disordered" evidence="1">
    <location>
        <begin position="287"/>
        <end position="307"/>
    </location>
</feature>
<protein>
    <submittedName>
        <fullName evidence="3">Uncharacterized protein</fullName>
    </submittedName>
</protein>
<evidence type="ECO:0000256" key="1">
    <source>
        <dbReference type="SAM" id="MobiDB-lite"/>
    </source>
</evidence>
<comment type="caution">
    <text evidence="3">The sequence shown here is derived from an EMBL/GenBank/DDBJ whole genome shotgun (WGS) entry which is preliminary data.</text>
</comment>
<feature type="compositionally biased region" description="Pro residues" evidence="1">
    <location>
        <begin position="55"/>
        <end position="68"/>
    </location>
</feature>
<evidence type="ECO:0000313" key="3">
    <source>
        <dbReference type="EMBL" id="RLN32809.1"/>
    </source>
</evidence>
<organism evidence="3 4">
    <name type="scientific">Panicum miliaceum</name>
    <name type="common">Proso millet</name>
    <name type="synonym">Broomcorn millet</name>
    <dbReference type="NCBI Taxonomy" id="4540"/>
    <lineage>
        <taxon>Eukaryota</taxon>
        <taxon>Viridiplantae</taxon>
        <taxon>Streptophyta</taxon>
        <taxon>Embryophyta</taxon>
        <taxon>Tracheophyta</taxon>
        <taxon>Spermatophyta</taxon>
        <taxon>Magnoliopsida</taxon>
        <taxon>Liliopsida</taxon>
        <taxon>Poales</taxon>
        <taxon>Poaceae</taxon>
        <taxon>PACMAD clade</taxon>
        <taxon>Panicoideae</taxon>
        <taxon>Panicodae</taxon>
        <taxon>Paniceae</taxon>
        <taxon>Panicinae</taxon>
        <taxon>Panicum</taxon>
        <taxon>Panicum sect. Panicum</taxon>
    </lineage>
</organism>
<dbReference type="Proteomes" id="UP000275267">
    <property type="component" value="Unassembled WGS sequence"/>
</dbReference>
<keyword evidence="2" id="KW-1133">Transmembrane helix</keyword>
<feature type="region of interest" description="Disordered" evidence="1">
    <location>
        <begin position="220"/>
        <end position="241"/>
    </location>
</feature>
<reference evidence="4" key="1">
    <citation type="journal article" date="2019" name="Nat. Commun.">
        <title>The genome of broomcorn millet.</title>
        <authorList>
            <person name="Zou C."/>
            <person name="Miki D."/>
            <person name="Li D."/>
            <person name="Tang Q."/>
            <person name="Xiao L."/>
            <person name="Rajput S."/>
            <person name="Deng P."/>
            <person name="Jia W."/>
            <person name="Huang R."/>
            <person name="Zhang M."/>
            <person name="Sun Y."/>
            <person name="Hu J."/>
            <person name="Fu X."/>
            <person name="Schnable P.S."/>
            <person name="Li F."/>
            <person name="Zhang H."/>
            <person name="Feng B."/>
            <person name="Zhu X."/>
            <person name="Liu R."/>
            <person name="Schnable J.C."/>
            <person name="Zhu J.-K."/>
            <person name="Zhang H."/>
        </authorList>
    </citation>
    <scope>NUCLEOTIDE SEQUENCE [LARGE SCALE GENOMIC DNA]</scope>
</reference>
<sequence length="307" mass="34142">MARALASSGAAAAAAGFVQPWLVVLGAALLSVWAVTLAVLLCGDGSKGRRRPSAQPRPRPLPACPAPSPGLTDEKGEAFDAAKKTPLVPFVYTMDLPSPSLRLQQTMEEEDNSTLIRYLIAEDKPNFELLDDNDEEMDTMVAAMDAENFFHRSIHERRFVPRDHADGEARIIRQYFAFNPVYTPEKFRESRELLVEFHTPFHERQAIRGRRQEIRVHGVRTDPPIHGTTPPPRMRGPSVHHMSHSHMRTCQGWRGGSTLTNALVGRHAACLGRFLAAAARHLKHVTKLSKKEKMSQTPASSLQVPAR</sequence>